<sequence>MGVRIRRAEQSDRDLVVRLLDDAFMDDPVSGWVFPGEEYRRARHAGLMGVFTDATLADGYIDLVDDSAAVALWMEMPDEPHQAHEPHDSHEANASDEVDGSPESAELAALAEKELAEQAAAVRAAVDPDNERVEQIARLTAGIHPVGRAHVYLWMIGVVPGRQGEGLGTALMAPVLERCDREGLPVYLEASNPRSRALYERLGFVCTGTALDLPDGPTLWPMWREPHTS</sequence>
<dbReference type="Proteomes" id="UP001432251">
    <property type="component" value="Chromosome"/>
</dbReference>
<keyword evidence="2" id="KW-1185">Reference proteome</keyword>
<reference evidence="1" key="1">
    <citation type="journal article" date="2025" name="Int. J. Syst. Evol. Microbiol.">
        <title>Streptomyces citrinus sp. nov., with yellow diffusible pigment.</title>
        <authorList>
            <person name="He Y."/>
            <person name="Yang E."/>
            <person name="Xu J."/>
            <person name="Sun Y."/>
            <person name="Sun L."/>
        </authorList>
    </citation>
    <scope>NUCLEOTIDE SEQUENCE</scope>
    <source>
        <strain evidence="1">Q6</strain>
    </source>
</reference>
<name>A0ACD5AH12_9ACTN</name>
<gene>
    <name evidence="1" type="ORF">V2W30_26485</name>
</gene>
<accession>A0ACD5AH12</accession>
<proteinExistence type="predicted"/>
<organism evidence="1 2">
    <name type="scientific">Streptomyces citrinus</name>
    <dbReference type="NCBI Taxonomy" id="3118173"/>
    <lineage>
        <taxon>Bacteria</taxon>
        <taxon>Bacillati</taxon>
        <taxon>Actinomycetota</taxon>
        <taxon>Actinomycetes</taxon>
        <taxon>Kitasatosporales</taxon>
        <taxon>Streptomycetaceae</taxon>
        <taxon>Streptomyces</taxon>
    </lineage>
</organism>
<evidence type="ECO:0000313" key="1">
    <source>
        <dbReference type="EMBL" id="WWQ66527.1"/>
    </source>
</evidence>
<dbReference type="EMBL" id="CP146022">
    <property type="protein sequence ID" value="WWQ66527.1"/>
    <property type="molecule type" value="Genomic_DNA"/>
</dbReference>
<evidence type="ECO:0000313" key="2">
    <source>
        <dbReference type="Proteomes" id="UP001432251"/>
    </source>
</evidence>
<protein>
    <submittedName>
        <fullName evidence="1">GNAT family N-acetyltransferase</fullName>
    </submittedName>
</protein>